<dbReference type="AlphaFoldDB" id="A0A1C7IHI2"/>
<feature type="transmembrane region" description="Helical" evidence="5">
    <location>
        <begin position="182"/>
        <end position="203"/>
    </location>
</feature>
<feature type="domain" description="ABC transmembrane type-1" evidence="6">
    <location>
        <begin position="60"/>
        <end position="262"/>
    </location>
</feature>
<feature type="transmembrane region" description="Helical" evidence="5">
    <location>
        <begin position="513"/>
        <end position="534"/>
    </location>
</feature>
<evidence type="ECO:0000256" key="4">
    <source>
        <dbReference type="ARBA" id="ARBA00023136"/>
    </source>
</evidence>
<dbReference type="GO" id="GO:0055085">
    <property type="term" value="P:transmembrane transport"/>
    <property type="evidence" value="ECO:0007669"/>
    <property type="project" value="InterPro"/>
</dbReference>
<dbReference type="CDD" id="cd06261">
    <property type="entry name" value="TM_PBP2"/>
    <property type="match status" value="2"/>
</dbReference>
<evidence type="ECO:0000259" key="6">
    <source>
        <dbReference type="PROSITE" id="PS50928"/>
    </source>
</evidence>
<evidence type="ECO:0000256" key="1">
    <source>
        <dbReference type="ARBA" id="ARBA00004141"/>
    </source>
</evidence>
<keyword evidence="3 5" id="KW-1133">Transmembrane helix</keyword>
<dbReference type="EMBL" id="CP015405">
    <property type="protein sequence ID" value="ANU77859.1"/>
    <property type="molecule type" value="Genomic_DNA"/>
</dbReference>
<feature type="transmembrane region" description="Helical" evidence="5">
    <location>
        <begin position="378"/>
        <end position="404"/>
    </location>
</feature>
<feature type="transmembrane region" description="Helical" evidence="5">
    <location>
        <begin position="64"/>
        <end position="85"/>
    </location>
</feature>
<dbReference type="STRING" id="1796616.A4V09_20260"/>
<evidence type="ECO:0000313" key="8">
    <source>
        <dbReference type="Proteomes" id="UP000092574"/>
    </source>
</evidence>
<feature type="transmembrane region" description="Helical" evidence="5">
    <location>
        <begin position="410"/>
        <end position="429"/>
    </location>
</feature>
<feature type="transmembrane region" description="Helical" evidence="5">
    <location>
        <begin position="12"/>
        <end position="32"/>
    </location>
</feature>
<feature type="transmembrane region" description="Helical" evidence="5">
    <location>
        <begin position="472"/>
        <end position="493"/>
    </location>
</feature>
<dbReference type="InterPro" id="IPR000515">
    <property type="entry name" value="MetI-like"/>
</dbReference>
<dbReference type="Gene3D" id="1.10.3720.10">
    <property type="entry name" value="MetI-like"/>
    <property type="match status" value="2"/>
</dbReference>
<sequence>MIKRNEKEIKVIYVLVVLLFLVFLAVPILRLLGKSFEGAAGLSVENYITVLTGKGFGRALLNSLWISVCSALLATLLAFFLAYAIHYTNLKKRTKKLIRTLAVLPMLLPTITYGFAIIYSFGKQGLLTRLFGRQIFEIYGFNGLLLGYVIYTLPVSFLLILNTMSYIDKKFMVVSRVMGDKPFATFMGTVVRPLLGTLAASMVQCFFLCFTDYGIPASVGGKFEVVATVLYNEMLGSIPNFQNGAVVAMMMLLPSVLSISLLHWLERYNVRYNKISTIEIRKNRRRDYFCGVTSSVILLVILSVFAVIIVVPFVEEWPYRTDFTLSHVTEVFRDSSLLGVYKNSLFMAVLTALAGLITTYGAALATARSQLNRKWKGIIESIALVTNTIPGMVIGIAFLLIFTGTPLQNTFALIILCNVVHFFSTPYLMMKNSLEKLNSSWETTALLMGDSWAKTIFRIVTPNMRSTILEVFSYYFVNAMVTVSAVIFIAGARTMVITTKIKELQYYTRFNEIFVLSLLILATNLLVKGFVGYLSQREFHPGKIPDLSILKKKRGVQKV</sequence>
<keyword evidence="8" id="KW-1185">Reference proteome</keyword>
<keyword evidence="5" id="KW-0813">Transport</keyword>
<dbReference type="Pfam" id="PF00528">
    <property type="entry name" value="BPD_transp_1"/>
    <property type="match status" value="2"/>
</dbReference>
<dbReference type="RefSeq" id="WP_065543961.1">
    <property type="nucleotide sequence ID" value="NZ_CP015405.2"/>
</dbReference>
<feature type="transmembrane region" description="Helical" evidence="5">
    <location>
        <begin position="345"/>
        <end position="366"/>
    </location>
</feature>
<comment type="similarity">
    <text evidence="5">Belongs to the binding-protein-dependent transport system permease family.</text>
</comment>
<evidence type="ECO:0000256" key="5">
    <source>
        <dbReference type="RuleBase" id="RU363032"/>
    </source>
</evidence>
<feature type="transmembrane region" description="Helical" evidence="5">
    <location>
        <begin position="244"/>
        <end position="265"/>
    </location>
</feature>
<feature type="transmembrane region" description="Helical" evidence="5">
    <location>
        <begin position="139"/>
        <end position="161"/>
    </location>
</feature>
<feature type="transmembrane region" description="Helical" evidence="5">
    <location>
        <begin position="288"/>
        <end position="314"/>
    </location>
</feature>
<proteinExistence type="inferred from homology"/>
<feature type="domain" description="ABC transmembrane type-1" evidence="6">
    <location>
        <begin position="341"/>
        <end position="531"/>
    </location>
</feature>
<dbReference type="InterPro" id="IPR035906">
    <property type="entry name" value="MetI-like_sf"/>
</dbReference>
<dbReference type="GO" id="GO:0005886">
    <property type="term" value="C:plasma membrane"/>
    <property type="evidence" value="ECO:0007669"/>
    <property type="project" value="UniProtKB-SubCell"/>
</dbReference>
<keyword evidence="2 5" id="KW-0812">Transmembrane</keyword>
<evidence type="ECO:0000256" key="3">
    <source>
        <dbReference type="ARBA" id="ARBA00022989"/>
    </source>
</evidence>
<comment type="subcellular location">
    <subcellularLocation>
        <location evidence="5">Cell membrane</location>
        <topology evidence="5">Multi-pass membrane protein</topology>
    </subcellularLocation>
    <subcellularLocation>
        <location evidence="1">Membrane</location>
        <topology evidence="1">Multi-pass membrane protein</topology>
    </subcellularLocation>
</comment>
<feature type="transmembrane region" description="Helical" evidence="5">
    <location>
        <begin position="97"/>
        <end position="119"/>
    </location>
</feature>
<name>A0A1C7IHI2_9FIRM</name>
<protein>
    <submittedName>
        <fullName evidence="7">Iron ABC transporter permease</fullName>
    </submittedName>
</protein>
<dbReference type="PANTHER" id="PTHR43496:SF1">
    <property type="entry name" value="POLYGALACTURONAN_RHAMNOGALACTURONAN TRANSPORT SYSTEM PERMEASE PROTEIN YTEP"/>
    <property type="match status" value="1"/>
</dbReference>
<organism evidence="7 8">
    <name type="scientific">Blautia pseudococcoides</name>
    <dbReference type="NCBI Taxonomy" id="1796616"/>
    <lineage>
        <taxon>Bacteria</taxon>
        <taxon>Bacillati</taxon>
        <taxon>Bacillota</taxon>
        <taxon>Clostridia</taxon>
        <taxon>Lachnospirales</taxon>
        <taxon>Lachnospiraceae</taxon>
        <taxon>Blautia</taxon>
    </lineage>
</organism>
<gene>
    <name evidence="7" type="ORF">A4V09_20260</name>
</gene>
<reference evidence="7" key="1">
    <citation type="submission" date="2017-04" db="EMBL/GenBank/DDBJ databases">
        <title>Complete Genome Sequences of Twelve Strains of a Stable Defined Moderately Diverse Mouse Microbiota 2 (sDMDMm2).</title>
        <authorList>
            <person name="Uchimura Y."/>
            <person name="Wyss M."/>
            <person name="Brugiroux S."/>
            <person name="Limenitakis J.P."/>
            <person name="Stecher B."/>
            <person name="McCoy K.D."/>
            <person name="Macpherson A.J."/>
        </authorList>
    </citation>
    <scope>NUCLEOTIDE SEQUENCE</scope>
    <source>
        <strain evidence="7">YL58</strain>
    </source>
</reference>
<dbReference type="Proteomes" id="UP000092574">
    <property type="component" value="Chromosome"/>
</dbReference>
<accession>A0A1C7IHI2</accession>
<dbReference type="KEGG" id="byl:A4V09_20260"/>
<dbReference type="PROSITE" id="PS50928">
    <property type="entry name" value="ABC_TM1"/>
    <property type="match status" value="2"/>
</dbReference>
<dbReference type="OrthoDB" id="725at2"/>
<keyword evidence="4 5" id="KW-0472">Membrane</keyword>
<dbReference type="PANTHER" id="PTHR43496">
    <property type="entry name" value="PROTEIN LPLB"/>
    <property type="match status" value="1"/>
</dbReference>
<dbReference type="SUPFAM" id="SSF161098">
    <property type="entry name" value="MetI-like"/>
    <property type="match status" value="2"/>
</dbReference>
<evidence type="ECO:0000256" key="2">
    <source>
        <dbReference type="ARBA" id="ARBA00022692"/>
    </source>
</evidence>
<evidence type="ECO:0000313" key="7">
    <source>
        <dbReference type="EMBL" id="ANU77859.1"/>
    </source>
</evidence>